<proteinExistence type="predicted"/>
<organism evidence="2 3">
    <name type="scientific">Scophthalmus maximus</name>
    <name type="common">Turbot</name>
    <name type="synonym">Psetta maxima</name>
    <dbReference type="NCBI Taxonomy" id="52904"/>
    <lineage>
        <taxon>Eukaryota</taxon>
        <taxon>Metazoa</taxon>
        <taxon>Chordata</taxon>
        <taxon>Craniata</taxon>
        <taxon>Vertebrata</taxon>
        <taxon>Euteleostomi</taxon>
        <taxon>Actinopterygii</taxon>
        <taxon>Neopterygii</taxon>
        <taxon>Teleostei</taxon>
        <taxon>Neoteleostei</taxon>
        <taxon>Acanthomorphata</taxon>
        <taxon>Carangaria</taxon>
        <taxon>Pleuronectiformes</taxon>
        <taxon>Pleuronectoidei</taxon>
        <taxon>Scophthalmidae</taxon>
        <taxon>Scophthalmus</taxon>
    </lineage>
</organism>
<feature type="region of interest" description="Disordered" evidence="1">
    <location>
        <begin position="44"/>
        <end position="106"/>
    </location>
</feature>
<protein>
    <submittedName>
        <fullName evidence="2">Uncharacterized protein</fullName>
    </submittedName>
</protein>
<sequence length="106" mass="12213">MWSARPCPLLRISGLRLRHRRRVDAEGGKSNDEQRSVFALRYVDGSSHKVERERRKKREKEVHTMSSGADVLPHARQVKRLDHARSPRAASFHRLSPSAHCSHRDG</sequence>
<evidence type="ECO:0000313" key="2">
    <source>
        <dbReference type="EMBL" id="KAF0033891.1"/>
    </source>
</evidence>
<dbReference type="Proteomes" id="UP000438429">
    <property type="component" value="Unassembled WGS sequence"/>
</dbReference>
<accession>A0A6A4SSA2</accession>
<gene>
    <name evidence="2" type="ORF">F2P81_013957</name>
</gene>
<evidence type="ECO:0000256" key="1">
    <source>
        <dbReference type="SAM" id="MobiDB-lite"/>
    </source>
</evidence>
<dbReference type="AlphaFoldDB" id="A0A6A4SSA2"/>
<evidence type="ECO:0000313" key="3">
    <source>
        <dbReference type="Proteomes" id="UP000438429"/>
    </source>
</evidence>
<reference evidence="2 3" key="1">
    <citation type="submission" date="2019-06" db="EMBL/GenBank/DDBJ databases">
        <title>Draft genomes of female and male turbot (Scophthalmus maximus).</title>
        <authorList>
            <person name="Xu H."/>
            <person name="Xu X.-W."/>
            <person name="Shao C."/>
            <person name="Chen S."/>
        </authorList>
    </citation>
    <scope>NUCLEOTIDE SEQUENCE [LARGE SCALE GENOMIC DNA]</scope>
    <source>
        <strain evidence="2">Ysfricsl-2016a</strain>
        <tissue evidence="2">Blood</tissue>
    </source>
</reference>
<comment type="caution">
    <text evidence="2">The sequence shown here is derived from an EMBL/GenBank/DDBJ whole genome shotgun (WGS) entry which is preliminary data.</text>
</comment>
<dbReference type="EMBL" id="VEVO01000012">
    <property type="protein sequence ID" value="KAF0033891.1"/>
    <property type="molecule type" value="Genomic_DNA"/>
</dbReference>
<feature type="compositionally biased region" description="Basic and acidic residues" evidence="1">
    <location>
        <begin position="46"/>
        <end position="63"/>
    </location>
</feature>
<name>A0A6A4SSA2_SCOMX</name>